<organism evidence="1 2">
    <name type="scientific">Motilibacter deserti</name>
    <dbReference type="NCBI Taxonomy" id="2714956"/>
    <lineage>
        <taxon>Bacteria</taxon>
        <taxon>Bacillati</taxon>
        <taxon>Actinomycetota</taxon>
        <taxon>Actinomycetes</taxon>
        <taxon>Motilibacterales</taxon>
        <taxon>Motilibacteraceae</taxon>
        <taxon>Motilibacter</taxon>
    </lineage>
</organism>
<sequence length="140" mass="15245">MTVTVPGVADVHLRLRADVPHTQALVVLWAERKLTFAVTSANGDVLALPGWFDAESSTPTPRPLDEHRWDEERFTPVQAVHYTNGPWLAGELGSRLSPTYIPAVHADELLREYPAAAVASADLARAAVARVVAYVPVVRT</sequence>
<evidence type="ECO:0000313" key="2">
    <source>
        <dbReference type="Proteomes" id="UP000800981"/>
    </source>
</evidence>
<proteinExistence type="predicted"/>
<gene>
    <name evidence="1" type="ORF">G9H71_02610</name>
</gene>
<reference evidence="1 2" key="1">
    <citation type="submission" date="2020-03" db="EMBL/GenBank/DDBJ databases">
        <title>Two novel Motilibacter sp.</title>
        <authorList>
            <person name="Liu S."/>
        </authorList>
    </citation>
    <scope>NUCLEOTIDE SEQUENCE [LARGE SCALE GENOMIC DNA]</scope>
    <source>
        <strain evidence="1 2">E257</strain>
    </source>
</reference>
<protein>
    <submittedName>
        <fullName evidence="1">Uncharacterized protein</fullName>
    </submittedName>
</protein>
<dbReference type="Proteomes" id="UP000800981">
    <property type="component" value="Unassembled WGS sequence"/>
</dbReference>
<comment type="caution">
    <text evidence="1">The sequence shown here is derived from an EMBL/GenBank/DDBJ whole genome shotgun (WGS) entry which is preliminary data.</text>
</comment>
<dbReference type="EMBL" id="JAANNP010000001">
    <property type="protein sequence ID" value="NHC12673.1"/>
    <property type="molecule type" value="Genomic_DNA"/>
</dbReference>
<name>A0ABX0GPA4_9ACTN</name>
<evidence type="ECO:0000313" key="1">
    <source>
        <dbReference type="EMBL" id="NHC12673.1"/>
    </source>
</evidence>
<keyword evidence="2" id="KW-1185">Reference proteome</keyword>
<accession>A0ABX0GPA4</accession>
<dbReference type="RefSeq" id="WP_166277337.1">
    <property type="nucleotide sequence ID" value="NZ_JAANNP010000001.1"/>
</dbReference>